<organism evidence="2 3">
    <name type="scientific">Solanum tuberosum</name>
    <name type="common">Potato</name>
    <dbReference type="NCBI Taxonomy" id="4113"/>
    <lineage>
        <taxon>Eukaryota</taxon>
        <taxon>Viridiplantae</taxon>
        <taxon>Streptophyta</taxon>
        <taxon>Embryophyta</taxon>
        <taxon>Tracheophyta</taxon>
        <taxon>Spermatophyta</taxon>
        <taxon>Magnoliopsida</taxon>
        <taxon>eudicotyledons</taxon>
        <taxon>Gunneridae</taxon>
        <taxon>Pentapetalae</taxon>
        <taxon>asterids</taxon>
        <taxon>lamiids</taxon>
        <taxon>Solanales</taxon>
        <taxon>Solanaceae</taxon>
        <taxon>Solanoideae</taxon>
        <taxon>Solaneae</taxon>
        <taxon>Solanum</taxon>
    </lineage>
</organism>
<comment type="caution">
    <text evidence="2">The sequence shown here is derived from an EMBL/GenBank/DDBJ whole genome shotgun (WGS) entry which is preliminary data.</text>
</comment>
<protein>
    <submittedName>
        <fullName evidence="2">Uncharacterized protein</fullName>
    </submittedName>
</protein>
<sequence>MMWKPKEILVQEPSKPQEKQHTTIPVQHISENEEFTPVATRGKHPATTRVLQPTNVVLAASPLRLTIGQDRINMTGFIGTGPHYWICLSESGLIRTGFTVNSQRFRPVP</sequence>
<feature type="compositionally biased region" description="Basic and acidic residues" evidence="1">
    <location>
        <begin position="1"/>
        <end position="21"/>
    </location>
</feature>
<feature type="region of interest" description="Disordered" evidence="1">
    <location>
        <begin position="1"/>
        <end position="32"/>
    </location>
</feature>
<reference evidence="2 3" key="1">
    <citation type="journal article" date="2021" name="bioRxiv">
        <title>Chromosome-scale and haplotype-resolved genome assembly of a tetraploid potato cultivar.</title>
        <authorList>
            <person name="Sun H."/>
            <person name="Jiao W.-B."/>
            <person name="Krause K."/>
            <person name="Campoy J.A."/>
            <person name="Goel M."/>
            <person name="Folz-Donahue K."/>
            <person name="Kukat C."/>
            <person name="Huettel B."/>
            <person name="Schneeberger K."/>
        </authorList>
    </citation>
    <scope>NUCLEOTIDE SEQUENCE [LARGE SCALE GENOMIC DNA]</scope>
    <source>
        <strain evidence="2">SolTubOtavaFocal</strain>
        <tissue evidence="2">Leaves</tissue>
    </source>
</reference>
<proteinExistence type="predicted"/>
<evidence type="ECO:0000313" key="2">
    <source>
        <dbReference type="EMBL" id="KAH0776164.1"/>
    </source>
</evidence>
<dbReference type="Proteomes" id="UP000826656">
    <property type="component" value="Unassembled WGS sequence"/>
</dbReference>
<evidence type="ECO:0000313" key="3">
    <source>
        <dbReference type="Proteomes" id="UP000826656"/>
    </source>
</evidence>
<evidence type="ECO:0000256" key="1">
    <source>
        <dbReference type="SAM" id="MobiDB-lite"/>
    </source>
</evidence>
<name>A0ABQ7W5Z5_SOLTU</name>
<keyword evidence="3" id="KW-1185">Reference proteome</keyword>
<dbReference type="EMBL" id="JAIVGD010000003">
    <property type="protein sequence ID" value="KAH0776164.1"/>
    <property type="molecule type" value="Genomic_DNA"/>
</dbReference>
<gene>
    <name evidence="2" type="ORF">KY290_007575</name>
</gene>
<accession>A0ABQ7W5Z5</accession>